<feature type="compositionally biased region" description="Polar residues" evidence="1">
    <location>
        <begin position="22"/>
        <end position="38"/>
    </location>
</feature>
<organism evidence="2 3">
    <name type="scientific">Dreissena polymorpha</name>
    <name type="common">Zebra mussel</name>
    <name type="synonym">Mytilus polymorpha</name>
    <dbReference type="NCBI Taxonomy" id="45954"/>
    <lineage>
        <taxon>Eukaryota</taxon>
        <taxon>Metazoa</taxon>
        <taxon>Spiralia</taxon>
        <taxon>Lophotrochozoa</taxon>
        <taxon>Mollusca</taxon>
        <taxon>Bivalvia</taxon>
        <taxon>Autobranchia</taxon>
        <taxon>Heteroconchia</taxon>
        <taxon>Euheterodonta</taxon>
        <taxon>Imparidentia</taxon>
        <taxon>Neoheterodontei</taxon>
        <taxon>Myida</taxon>
        <taxon>Dreissenoidea</taxon>
        <taxon>Dreissenidae</taxon>
        <taxon>Dreissena</taxon>
    </lineage>
</organism>
<feature type="compositionally biased region" description="Polar residues" evidence="1">
    <location>
        <begin position="247"/>
        <end position="271"/>
    </location>
</feature>
<comment type="caution">
    <text evidence="2">The sequence shown here is derived from an EMBL/GenBank/DDBJ whole genome shotgun (WGS) entry which is preliminary data.</text>
</comment>
<evidence type="ECO:0000313" key="3">
    <source>
        <dbReference type="Proteomes" id="UP000828390"/>
    </source>
</evidence>
<protein>
    <submittedName>
        <fullName evidence="2">Uncharacterized protein</fullName>
    </submittedName>
</protein>
<feature type="region of interest" description="Disordered" evidence="1">
    <location>
        <begin position="189"/>
        <end position="273"/>
    </location>
</feature>
<feature type="region of interest" description="Disordered" evidence="1">
    <location>
        <begin position="1"/>
        <end position="47"/>
    </location>
</feature>
<dbReference type="EMBL" id="JAIWYP010000003">
    <property type="protein sequence ID" value="KAH3857186.1"/>
    <property type="molecule type" value="Genomic_DNA"/>
</dbReference>
<evidence type="ECO:0000256" key="1">
    <source>
        <dbReference type="SAM" id="MobiDB-lite"/>
    </source>
</evidence>
<reference evidence="2" key="1">
    <citation type="journal article" date="2019" name="bioRxiv">
        <title>The Genome of the Zebra Mussel, Dreissena polymorpha: A Resource for Invasive Species Research.</title>
        <authorList>
            <person name="McCartney M.A."/>
            <person name="Auch B."/>
            <person name="Kono T."/>
            <person name="Mallez S."/>
            <person name="Zhang Y."/>
            <person name="Obille A."/>
            <person name="Becker A."/>
            <person name="Abrahante J.E."/>
            <person name="Garbe J."/>
            <person name="Badalamenti J.P."/>
            <person name="Herman A."/>
            <person name="Mangelson H."/>
            <person name="Liachko I."/>
            <person name="Sullivan S."/>
            <person name="Sone E.D."/>
            <person name="Koren S."/>
            <person name="Silverstein K.A.T."/>
            <person name="Beckman K.B."/>
            <person name="Gohl D.M."/>
        </authorList>
    </citation>
    <scope>NUCLEOTIDE SEQUENCE</scope>
    <source>
        <strain evidence="2">Duluth1</strain>
        <tissue evidence="2">Whole animal</tissue>
    </source>
</reference>
<dbReference type="AlphaFoldDB" id="A0A9D4LHX5"/>
<proteinExistence type="predicted"/>
<reference evidence="2" key="2">
    <citation type="submission" date="2020-11" db="EMBL/GenBank/DDBJ databases">
        <authorList>
            <person name="McCartney M.A."/>
            <person name="Auch B."/>
            <person name="Kono T."/>
            <person name="Mallez S."/>
            <person name="Becker A."/>
            <person name="Gohl D.M."/>
            <person name="Silverstein K.A.T."/>
            <person name="Koren S."/>
            <person name="Bechman K.B."/>
            <person name="Herman A."/>
            <person name="Abrahante J.E."/>
            <person name="Garbe J."/>
        </authorList>
    </citation>
    <scope>NUCLEOTIDE SEQUENCE</scope>
    <source>
        <strain evidence="2">Duluth1</strain>
        <tissue evidence="2">Whole animal</tissue>
    </source>
</reference>
<evidence type="ECO:0000313" key="2">
    <source>
        <dbReference type="EMBL" id="KAH3857186.1"/>
    </source>
</evidence>
<accession>A0A9D4LHX5</accession>
<sequence>MGRPKKADGCEMTTLTGFPKMGNQSPVEVDNTKTTTPQIGDEPAKDSLKISSVCNEIKKENPDTCEYKKKGKPSNQGQSCGGKTHSSDFIENDMDDILMMLQNDNQSGAGPAKKMRCYGNGYNDLPVTSQHVCKAEMGLQQDQWQFGINKSMSVSQTQLNLTNRPQPPQYPGYSSSYRPSQISIAMRASPCQSPPRQMPSSGGYMSDSTTAGSPGYVPNGSPMHSPTCQFSPNHSPMYIFPSPHSPYDTSSTQGSPYSETMYSQHPFSPDNNYHVPDLSVNVNCGPQPNMASIGSPTRQFSPAYNNGHITGQTLPSQPMTIPHQEGGIINSQDSWYMTGTPSNICHSPSHTNNNNSFPNQESSFRRLENFRGSITIFNQVFRRKKLVIRLANAGGLAGGRAGWLAGWLAGWRAGGLAE</sequence>
<name>A0A9D4LHX5_DREPO</name>
<gene>
    <name evidence="2" type="ORF">DPMN_099789</name>
</gene>
<dbReference type="Proteomes" id="UP000828390">
    <property type="component" value="Unassembled WGS sequence"/>
</dbReference>
<feature type="region of interest" description="Disordered" evidence="1">
    <location>
        <begin position="63"/>
        <end position="88"/>
    </location>
</feature>
<feature type="compositionally biased region" description="Polar residues" evidence="1">
    <location>
        <begin position="222"/>
        <end position="234"/>
    </location>
</feature>
<keyword evidence="3" id="KW-1185">Reference proteome</keyword>